<organism evidence="1 2">
    <name type="scientific">Corynebacterium casei UCMA 3821</name>
    <dbReference type="NCBI Taxonomy" id="1110505"/>
    <lineage>
        <taxon>Bacteria</taxon>
        <taxon>Bacillati</taxon>
        <taxon>Actinomycetota</taxon>
        <taxon>Actinomycetes</taxon>
        <taxon>Mycobacteriales</taxon>
        <taxon>Corynebacteriaceae</taxon>
        <taxon>Corynebacterium</taxon>
    </lineage>
</organism>
<accession>G7HXW2</accession>
<dbReference type="AlphaFoldDB" id="G7HXW2"/>
<dbReference type="Proteomes" id="UP000004840">
    <property type="component" value="Unassembled WGS sequence"/>
</dbReference>
<reference evidence="1 2" key="1">
    <citation type="journal article" date="2012" name="J. Bacteriol.">
        <title>Genome Sequence of Corynebacterium casei UCMA 3821, Isolated from a Smear-Ripened Cheese.</title>
        <authorList>
            <person name="Monnet C."/>
            <person name="Loux V."/>
            <person name="Bento P."/>
            <person name="Gibrat J.F."/>
            <person name="Straub C."/>
            <person name="Bonnarme P."/>
            <person name="Landaud S."/>
            <person name="Irlinger F."/>
        </authorList>
    </citation>
    <scope>NUCLEOTIDE SEQUENCE [LARGE SCALE GENOMIC DNA]</scope>
    <source>
        <strain evidence="1 2">UCMA 3821</strain>
    </source>
</reference>
<protein>
    <submittedName>
        <fullName evidence="1">Uncharacterized protein</fullName>
    </submittedName>
</protein>
<evidence type="ECO:0000313" key="1">
    <source>
        <dbReference type="EMBL" id="CCE55027.1"/>
    </source>
</evidence>
<dbReference type="EMBL" id="CAFW01000075">
    <property type="protein sequence ID" value="CCE55027.1"/>
    <property type="molecule type" value="Genomic_DNA"/>
</dbReference>
<evidence type="ECO:0000313" key="2">
    <source>
        <dbReference type="Proteomes" id="UP000004840"/>
    </source>
</evidence>
<proteinExistence type="predicted"/>
<sequence length="231" mass="26198">MTTHKDDKSQMFDSFLWDDFCKCQGVTSIKEDIDPVSSGILAKLMTKNTSAEATFDCIFYSDGTWDEQGAFQTFDVFHVDAHPAHSAFSTVHNGSKLLNFGPLMRDGGLLAEPRHIPGSASPQILLDFEHFPYFWGSSFSSSNFSAESVQYPHAFSLADSRYIRVISYSEEELHAHQLWHEVVIDTEFSIAVLYARHVQGGIDSVWTMLRFEHNGSPQGFQDKSMQYLWSF</sequence>
<name>G7HXW2_9CORY</name>
<dbReference type="RefSeq" id="WP_006822508.1">
    <property type="nucleotide sequence ID" value="NZ_CAFW01000075.1"/>
</dbReference>
<gene>
    <name evidence="1" type="ORF">CCAS_07555</name>
</gene>